<dbReference type="EMBL" id="CACRXK020000340">
    <property type="protein sequence ID" value="CAB3980961.1"/>
    <property type="molecule type" value="Genomic_DNA"/>
</dbReference>
<sequence length="130" mass="14427">MNRDNGAVVPPNLSSDVYTNYTADNIDINDSTLDEAMEKLIPANNNEGKTCPVFAKCVKIEWYTVEKDESDIAQQARAIDMSYLVMPQNKETCPSWSAFNQSLSKRSAENAAITTVGYMPIIQAPAHEIH</sequence>
<keyword evidence="2" id="KW-1185">Reference proteome</keyword>
<name>A0A7D9HHR7_PARCT</name>
<accession>A0A7D9HHR7</accession>
<dbReference type="AlphaFoldDB" id="A0A7D9HHR7"/>
<protein>
    <submittedName>
        <fullName evidence="1">Uncharacterized protein</fullName>
    </submittedName>
</protein>
<evidence type="ECO:0000313" key="2">
    <source>
        <dbReference type="Proteomes" id="UP001152795"/>
    </source>
</evidence>
<gene>
    <name evidence="1" type="ORF">PACLA_8A071300</name>
</gene>
<comment type="caution">
    <text evidence="1">The sequence shown here is derived from an EMBL/GenBank/DDBJ whole genome shotgun (WGS) entry which is preliminary data.</text>
</comment>
<organism evidence="1 2">
    <name type="scientific">Paramuricea clavata</name>
    <name type="common">Red gorgonian</name>
    <name type="synonym">Violescent sea-whip</name>
    <dbReference type="NCBI Taxonomy" id="317549"/>
    <lineage>
        <taxon>Eukaryota</taxon>
        <taxon>Metazoa</taxon>
        <taxon>Cnidaria</taxon>
        <taxon>Anthozoa</taxon>
        <taxon>Octocorallia</taxon>
        <taxon>Malacalcyonacea</taxon>
        <taxon>Plexauridae</taxon>
        <taxon>Paramuricea</taxon>
    </lineage>
</organism>
<dbReference type="Proteomes" id="UP001152795">
    <property type="component" value="Unassembled WGS sequence"/>
</dbReference>
<proteinExistence type="predicted"/>
<evidence type="ECO:0000313" key="1">
    <source>
        <dbReference type="EMBL" id="CAB3980961.1"/>
    </source>
</evidence>
<reference evidence="1" key="1">
    <citation type="submission" date="2020-04" db="EMBL/GenBank/DDBJ databases">
        <authorList>
            <person name="Alioto T."/>
            <person name="Alioto T."/>
            <person name="Gomez Garrido J."/>
        </authorList>
    </citation>
    <scope>NUCLEOTIDE SEQUENCE</scope>
    <source>
        <strain evidence="1">A484AB</strain>
    </source>
</reference>